<evidence type="ECO:0000313" key="1">
    <source>
        <dbReference type="EMBL" id="KAI6091227.1"/>
    </source>
</evidence>
<reference evidence="1 2" key="1">
    <citation type="journal article" date="2022" name="New Phytol.">
        <title>Ecological generalism drives hyperdiversity of secondary metabolite gene clusters in xylarialean endophytes.</title>
        <authorList>
            <person name="Franco M.E.E."/>
            <person name="Wisecaver J.H."/>
            <person name="Arnold A.E."/>
            <person name="Ju Y.M."/>
            <person name="Slot J.C."/>
            <person name="Ahrendt S."/>
            <person name="Moore L.P."/>
            <person name="Eastman K.E."/>
            <person name="Scott K."/>
            <person name="Konkel Z."/>
            <person name="Mondo S.J."/>
            <person name="Kuo A."/>
            <person name="Hayes R.D."/>
            <person name="Haridas S."/>
            <person name="Andreopoulos B."/>
            <person name="Riley R."/>
            <person name="LaButti K."/>
            <person name="Pangilinan J."/>
            <person name="Lipzen A."/>
            <person name="Amirebrahimi M."/>
            <person name="Yan J."/>
            <person name="Adam C."/>
            <person name="Keymanesh K."/>
            <person name="Ng V."/>
            <person name="Louie K."/>
            <person name="Northen T."/>
            <person name="Drula E."/>
            <person name="Henrissat B."/>
            <person name="Hsieh H.M."/>
            <person name="Youens-Clark K."/>
            <person name="Lutzoni F."/>
            <person name="Miadlikowska J."/>
            <person name="Eastwood D.C."/>
            <person name="Hamelin R.C."/>
            <person name="Grigoriev I.V."/>
            <person name="U'Ren J.M."/>
        </authorList>
    </citation>
    <scope>NUCLEOTIDE SEQUENCE [LARGE SCALE GENOMIC DNA]</scope>
    <source>
        <strain evidence="1 2">ER1909</strain>
    </source>
</reference>
<dbReference type="EMBL" id="MU394287">
    <property type="protein sequence ID" value="KAI6091227.1"/>
    <property type="molecule type" value="Genomic_DNA"/>
</dbReference>
<accession>A0ACC0DFV6</accession>
<sequence length="1091" mass="119098">MATPGQNQAQPWLQNTVKRSDEDRELLDSLNKLSLSTSPSISTAAPASTHNTPRLTRLATSPNSNAYPNPRTGRTPSASPSTRAPSRSPVNRASISNLTLQSRSGTPTLLRKSSTNSLRSSSGITPSRAPSRRASYNHLLSPSASKSPLNGFAQNMEEFKEKPAPTAASVASTYLEKELEVLHPNSTQYRNAETMVVLHDSCYGHRYSRHQTTKRDLGFIVERPERIQACTLGVAMAYIRLGERHCDGKNPIHPDLDPFSLPNVPFRILKTDRKLAIGSTTVTNVHGSDWMENLKSMCNAAESNLSQSKNEVSRPEKELHSGDLYLCEESLNAFEGALGAVCEAVDEIFSNSPCKRAFVVVRPPGHHCSASDPSGFCWLNNVHVGIMHGFMNHGLTHAAIIDFDLHHGDGSQAIALAHSSRCGKGLPKNAPAWQKTTIGYFSMHDINSFPCEDGDIQKISNASICISEKQLLSAWNVHLDNWSSDVEFWKLYQSKYSILLEKARSYLRSETERYHALGQEPKAAIFLSAGFDASEWEAGSMQRHAVKVPTDFYARITRDVVKMATEEGLSVEGRVISVLEGGYSDRALYSGVLSHLGGLAGSDGAVTPKEGISGGLAYEMASRIGSLSRRNTLTESEMKFPYDPSWWSAPELDRFDATMDSPSQELPAKKPRNFTPGNYSSPTQASSAKAVDPTKVRRSVSGYSLSQWSISRPPTPPPPDVPWNTAAHELGKLLIPKDCRVNSYDYRELKEMGAKAKRARQSEIEQSAAVSGADFNPAVPPAPPPIRKSQRERKPARPSYSVENEDSKTRRRTVAGSSMLATENARARGIPTQNVQRLTQQIDLGPTSATTEERSAIPRPATSQSVRPKSSLYLRQQPSAGLDARKIRPAKKLPTSRAQGTTQPPKPESSATTPGESTQAATDPIEVIDNQMKKIRIKVLTKEKKEARQKAEAIKKEEEEKKAVQDSYTLPAVIPTPPLDAAQINGSSTIPGPQVPLPSELGSHPAAQMSLEATPIEANAPCHHPAPSVSPANVGPGQWGGHHFTPTSSIPFSPRSVQQSQSMSRDNVPVPLRSPRKDNGVWEIPETPQSR</sequence>
<proteinExistence type="predicted"/>
<evidence type="ECO:0000313" key="2">
    <source>
        <dbReference type="Proteomes" id="UP001497680"/>
    </source>
</evidence>
<protein>
    <submittedName>
        <fullName evidence="1">Arginase/deacetylase</fullName>
    </submittedName>
</protein>
<keyword evidence="2" id="KW-1185">Reference proteome</keyword>
<gene>
    <name evidence="1" type="ORF">F4821DRAFT_198706</name>
</gene>
<comment type="caution">
    <text evidence="1">The sequence shown here is derived from an EMBL/GenBank/DDBJ whole genome shotgun (WGS) entry which is preliminary data.</text>
</comment>
<name>A0ACC0DFV6_9PEZI</name>
<organism evidence="1 2">
    <name type="scientific">Hypoxylon rubiginosum</name>
    <dbReference type="NCBI Taxonomy" id="110542"/>
    <lineage>
        <taxon>Eukaryota</taxon>
        <taxon>Fungi</taxon>
        <taxon>Dikarya</taxon>
        <taxon>Ascomycota</taxon>
        <taxon>Pezizomycotina</taxon>
        <taxon>Sordariomycetes</taxon>
        <taxon>Xylariomycetidae</taxon>
        <taxon>Xylariales</taxon>
        <taxon>Hypoxylaceae</taxon>
        <taxon>Hypoxylon</taxon>
    </lineage>
</organism>
<dbReference type="Proteomes" id="UP001497680">
    <property type="component" value="Unassembled WGS sequence"/>
</dbReference>